<dbReference type="PANTHER" id="PTHR45887:SF1">
    <property type="entry name" value="TRANSLATION INITIATION FACTOR EIF-2B SUBUNIT EPSILON"/>
    <property type="match status" value="1"/>
</dbReference>
<dbReference type="FunFam" id="3.90.550.10:FF:000066">
    <property type="entry name" value="Translation initiation factor eIF-2B subunit epsilon"/>
    <property type="match status" value="1"/>
</dbReference>
<evidence type="ECO:0000256" key="9">
    <source>
        <dbReference type="SAM" id="MobiDB-lite"/>
    </source>
</evidence>
<dbReference type="InterPro" id="IPR044123">
    <property type="entry name" value="W2_eIF2B_epsilon"/>
</dbReference>
<dbReference type="Proteomes" id="UP001165120">
    <property type="component" value="Unassembled WGS sequence"/>
</dbReference>
<dbReference type="Pfam" id="PF25084">
    <property type="entry name" value="LbH_EIF2B"/>
    <property type="match status" value="1"/>
</dbReference>
<dbReference type="InterPro" id="IPR056764">
    <property type="entry name" value="LbH_EIF2B3/5"/>
</dbReference>
<dbReference type="Gene3D" id="2.160.10.10">
    <property type="entry name" value="Hexapeptide repeat proteins"/>
    <property type="match status" value="1"/>
</dbReference>
<dbReference type="PANTHER" id="PTHR45887">
    <property type="entry name" value="TRANSLATION INITIATION FACTOR EIF-2B SUBUNIT EPSILON"/>
    <property type="match status" value="1"/>
</dbReference>
<proteinExistence type="inferred from homology"/>
<dbReference type="SUPFAM" id="SSF53448">
    <property type="entry name" value="Nucleotide-diphospho-sugar transferases"/>
    <property type="match status" value="1"/>
</dbReference>
<dbReference type="Gene3D" id="1.25.40.180">
    <property type="match status" value="1"/>
</dbReference>
<feature type="compositionally biased region" description="Basic and acidic residues" evidence="9">
    <location>
        <begin position="477"/>
        <end position="486"/>
    </location>
</feature>
<name>A0A9W6WHT3_CANBO</name>
<dbReference type="InterPro" id="IPR005835">
    <property type="entry name" value="NTP_transferase_dom"/>
</dbReference>
<evidence type="ECO:0000256" key="7">
    <source>
        <dbReference type="ARBA" id="ARBA00044345"/>
    </source>
</evidence>
<dbReference type="SUPFAM" id="SSF48371">
    <property type="entry name" value="ARM repeat"/>
    <property type="match status" value="1"/>
</dbReference>
<dbReference type="GO" id="GO:0031369">
    <property type="term" value="F:translation initiation factor binding"/>
    <property type="evidence" value="ECO:0007669"/>
    <property type="project" value="InterPro"/>
</dbReference>
<dbReference type="InterPro" id="IPR051956">
    <property type="entry name" value="eIF2B_epsilon"/>
</dbReference>
<accession>A0A9W6WHT3</accession>
<keyword evidence="4" id="KW-0396">Initiation factor</keyword>
<dbReference type="InterPro" id="IPR035543">
    <property type="entry name" value="eIF-2B_epsilon_N"/>
</dbReference>
<dbReference type="InterPro" id="IPR016024">
    <property type="entry name" value="ARM-type_fold"/>
</dbReference>
<evidence type="ECO:0000313" key="12">
    <source>
        <dbReference type="Proteomes" id="UP001165120"/>
    </source>
</evidence>
<dbReference type="InterPro" id="IPR003307">
    <property type="entry name" value="W2_domain"/>
</dbReference>
<evidence type="ECO:0000256" key="6">
    <source>
        <dbReference type="ARBA" id="ARBA00044144"/>
    </source>
</evidence>
<organism evidence="11 12">
    <name type="scientific">Candida boidinii</name>
    <name type="common">Yeast</name>
    <dbReference type="NCBI Taxonomy" id="5477"/>
    <lineage>
        <taxon>Eukaryota</taxon>
        <taxon>Fungi</taxon>
        <taxon>Dikarya</taxon>
        <taxon>Ascomycota</taxon>
        <taxon>Saccharomycotina</taxon>
        <taxon>Pichiomycetes</taxon>
        <taxon>Pichiales</taxon>
        <taxon>Pichiaceae</taxon>
        <taxon>Ogataea</taxon>
        <taxon>Ogataea/Candida clade</taxon>
    </lineage>
</organism>
<reference evidence="11" key="1">
    <citation type="submission" date="2023-04" db="EMBL/GenBank/DDBJ databases">
        <title>Candida boidinii NBRC 10035.</title>
        <authorList>
            <person name="Ichikawa N."/>
            <person name="Sato H."/>
            <person name="Tonouchi N."/>
        </authorList>
    </citation>
    <scope>NUCLEOTIDE SEQUENCE</scope>
    <source>
        <strain evidence="11">NBRC 10035</strain>
    </source>
</reference>
<dbReference type="GO" id="GO:0003743">
    <property type="term" value="F:translation initiation factor activity"/>
    <property type="evidence" value="ECO:0007669"/>
    <property type="project" value="UniProtKB-KW"/>
</dbReference>
<dbReference type="Gene3D" id="3.90.550.10">
    <property type="entry name" value="Spore Coat Polysaccharide Biosynthesis Protein SpsA, Chain A"/>
    <property type="match status" value="1"/>
</dbReference>
<evidence type="ECO:0000259" key="10">
    <source>
        <dbReference type="PROSITE" id="PS51363"/>
    </source>
</evidence>
<comment type="similarity">
    <text evidence="2">Belongs to the eIF-2B gamma/epsilon subunits family.</text>
</comment>
<dbReference type="EMBL" id="BSXN01001475">
    <property type="protein sequence ID" value="GME73209.1"/>
    <property type="molecule type" value="Genomic_DNA"/>
</dbReference>
<dbReference type="SMART" id="SM00515">
    <property type="entry name" value="eIF5C"/>
    <property type="match status" value="1"/>
</dbReference>
<keyword evidence="5" id="KW-0648">Protein biosynthesis</keyword>
<dbReference type="InterPro" id="IPR029044">
    <property type="entry name" value="Nucleotide-diphossugar_trans"/>
</dbReference>
<dbReference type="Pfam" id="PF00483">
    <property type="entry name" value="NTP_transferase"/>
    <property type="match status" value="1"/>
</dbReference>
<comment type="subunit">
    <text evidence="8">Component of the translation initiation factor 2B (eIF2B) complex which is a heterodecamer of two sets of five different subunits: alpha, beta, gamma, delta and epsilon. Subunits alpha, beta and delta comprise a regulatory subcomplex and subunits epsilon and gamma comprise a catalytic subcomplex. Within the complex, the hexameric regulatory complex resides at the center, with the two heterodimeric catalytic subcomplexes bound on opposite sides.</text>
</comment>
<gene>
    <name evidence="11" type="ORF">Cboi02_000395100</name>
</gene>
<feature type="domain" description="W2" evidence="10">
    <location>
        <begin position="566"/>
        <end position="736"/>
    </location>
</feature>
<protein>
    <recommendedName>
        <fullName evidence="6">Translation initiation factor eIF2B subunit epsilon</fullName>
    </recommendedName>
    <alternativeName>
        <fullName evidence="7">eIF2B GDP-GTP exchange factor subunit epsilon</fullName>
    </alternativeName>
</protein>
<keyword evidence="12" id="KW-1185">Reference proteome</keyword>
<dbReference type="PROSITE" id="PS51363">
    <property type="entry name" value="W2"/>
    <property type="match status" value="1"/>
</dbReference>
<comment type="caution">
    <text evidence="11">The sequence shown here is derived from an EMBL/GenBank/DDBJ whole genome shotgun (WGS) entry which is preliminary data.</text>
</comment>
<dbReference type="GO" id="GO:0005085">
    <property type="term" value="F:guanyl-nucleotide exchange factor activity"/>
    <property type="evidence" value="ECO:0007669"/>
    <property type="project" value="InterPro"/>
</dbReference>
<dbReference type="GO" id="GO:0005851">
    <property type="term" value="C:eukaryotic translation initiation factor 2B complex"/>
    <property type="evidence" value="ECO:0007669"/>
    <property type="project" value="TreeGrafter"/>
</dbReference>
<evidence type="ECO:0000313" key="11">
    <source>
        <dbReference type="EMBL" id="GME73209.1"/>
    </source>
</evidence>
<dbReference type="CDD" id="cd05787">
    <property type="entry name" value="LbH_eIF2B_epsilon"/>
    <property type="match status" value="1"/>
</dbReference>
<dbReference type="Pfam" id="PF02020">
    <property type="entry name" value="W2"/>
    <property type="match status" value="1"/>
</dbReference>
<dbReference type="CDD" id="cd04197">
    <property type="entry name" value="eIF-2B_epsilon_N"/>
    <property type="match status" value="1"/>
</dbReference>
<dbReference type="FunFam" id="1.25.40.180:FF:000022">
    <property type="entry name" value="Translation initiation factor eIF-2B epsilon subunit"/>
    <property type="match status" value="1"/>
</dbReference>
<dbReference type="GO" id="GO:0005829">
    <property type="term" value="C:cytosol"/>
    <property type="evidence" value="ECO:0007669"/>
    <property type="project" value="UniProtKB-SubCell"/>
</dbReference>
<dbReference type="AlphaFoldDB" id="A0A9W6WHT3"/>
<comment type="subcellular location">
    <subcellularLocation>
        <location evidence="1">Cytoplasm</location>
        <location evidence="1">Cytosol</location>
    </subcellularLocation>
</comment>
<feature type="compositionally biased region" description="Acidic residues" evidence="9">
    <location>
        <begin position="448"/>
        <end position="476"/>
    </location>
</feature>
<dbReference type="InterPro" id="IPR011004">
    <property type="entry name" value="Trimer_LpxA-like_sf"/>
</dbReference>
<keyword evidence="3" id="KW-0963">Cytoplasm</keyword>
<dbReference type="CDD" id="cd11558">
    <property type="entry name" value="W2_eIF2B_epsilon"/>
    <property type="match status" value="1"/>
</dbReference>
<evidence type="ECO:0000256" key="4">
    <source>
        <dbReference type="ARBA" id="ARBA00022540"/>
    </source>
</evidence>
<feature type="region of interest" description="Disordered" evidence="9">
    <location>
        <begin position="442"/>
        <end position="492"/>
    </location>
</feature>
<feature type="region of interest" description="Disordered" evidence="9">
    <location>
        <begin position="539"/>
        <end position="571"/>
    </location>
</feature>
<evidence type="ECO:0000256" key="1">
    <source>
        <dbReference type="ARBA" id="ARBA00004514"/>
    </source>
</evidence>
<evidence type="ECO:0000256" key="8">
    <source>
        <dbReference type="ARBA" id="ARBA00046432"/>
    </source>
</evidence>
<evidence type="ECO:0000256" key="2">
    <source>
        <dbReference type="ARBA" id="ARBA00007878"/>
    </source>
</evidence>
<feature type="compositionally biased region" description="Acidic residues" evidence="9">
    <location>
        <begin position="558"/>
        <end position="571"/>
    </location>
</feature>
<dbReference type="SUPFAM" id="SSF51161">
    <property type="entry name" value="Trimeric LpxA-like enzymes"/>
    <property type="match status" value="1"/>
</dbReference>
<evidence type="ECO:0000256" key="5">
    <source>
        <dbReference type="ARBA" id="ARBA00022917"/>
    </source>
</evidence>
<sequence>MPPKSAKKNTISTEDEQGLQAIVLTDSFQTRFMPLTSVKPRCLLPLANVPLIEYTLEFLAQAEISEVYLMCCAHADQIQEYIDNSKWVLASSPFKKIQAVMSLESRSVGDAMRDIDSRGIINGDFILVSGDVVTNIDLSKAITVHKQHRANDKEHIATMVLKEASQLHRSRSQIEPACFLLDKDTNKCLFYQDIPPINGTKTDVNIDPELLEGVDEFILRNDLIDCHVDICSPHVPTIFQENFDYQLLRTDFVRGVLSSDLLKKSIYAYITKEDYVARVESWQTFDGISQDVLERWCYPIVPDRNMLRDQTYSYGSKNIYKEQNVRLSQSCEIISRVVIGSGTFVGDGSSIIGSVLGRDCHIGKNVIIENSYIWNGAVIEDGSIVKHSIVASDAIVRKNAVISPGSVIGFNVIIDENVIIPNNTKIVKEPIKKLADSIIDLNSSFGSDSEDGDEDDDEDDDDDDENEGKEDEDEESGNEKDNEPVKINDPSVVGLNGVGFLYESDNEDDDDSHSRYSGIVYEMERLNFSDVSIASTTILHQNRRKKKRSQSSASMNYTDDDEGSDEEEEENFDVEAIATVERAMENNHDIDTALLELNTLRMSMNVTYHEVRSSTCAALLRRVSHFIDTQTLGVKEATDKIFKKWGLLFKRQVFDGEDQIDLLLILQRLCSDMGNNYSSMIFLHILIILYDEEIIEEDSIYQWWDSEECKEMDQVRDKASKWIEWLKEAESGSEEESDEEE</sequence>
<evidence type="ECO:0000256" key="3">
    <source>
        <dbReference type="ARBA" id="ARBA00022490"/>
    </source>
</evidence>